<dbReference type="OrthoDB" id="9788336at2"/>
<keyword evidence="4 7" id="KW-0689">Ribosomal protein</keyword>
<keyword evidence="5 7" id="KW-0687">Ribonucleoprotein</keyword>
<gene>
    <name evidence="7 9" type="primary">rplI</name>
    <name evidence="9" type="ORF">IMCC3135_25010</name>
</gene>
<reference evidence="9 10" key="1">
    <citation type="submission" date="2016-12" db="EMBL/GenBank/DDBJ databases">
        <authorList>
            <person name="Song W.-J."/>
            <person name="Kurnit D.M."/>
        </authorList>
    </citation>
    <scope>NUCLEOTIDE SEQUENCE [LARGE SCALE GENOMIC DNA]</scope>
    <source>
        <strain evidence="9 10">IMCC3135</strain>
    </source>
</reference>
<dbReference type="InterPro" id="IPR020594">
    <property type="entry name" value="Ribosomal_bL9_bac/chp"/>
</dbReference>
<dbReference type="InterPro" id="IPR036935">
    <property type="entry name" value="Ribosomal_bL9_N_sf"/>
</dbReference>
<dbReference type="GO" id="GO:0003735">
    <property type="term" value="F:structural constituent of ribosome"/>
    <property type="evidence" value="ECO:0007669"/>
    <property type="project" value="InterPro"/>
</dbReference>
<evidence type="ECO:0000256" key="5">
    <source>
        <dbReference type="ARBA" id="ARBA00023274"/>
    </source>
</evidence>
<dbReference type="EMBL" id="CP018632">
    <property type="protein sequence ID" value="ASJ75066.1"/>
    <property type="molecule type" value="Genomic_DNA"/>
</dbReference>
<dbReference type="GO" id="GO:0019843">
    <property type="term" value="F:rRNA binding"/>
    <property type="evidence" value="ECO:0007669"/>
    <property type="project" value="UniProtKB-UniRule"/>
</dbReference>
<sequence length="150" mass="16088">MQVILLEKIDKVGLLGDLVDVKSGFARNFLLPQGKAEMATPDNIEAFQQRRAELEKQQAEALADANSRKAALDGTTVSITSRAGSEGKLFGSIGSDEIRAAFEAAGQAVDKKEIRLSEGPLRNVGEHTVTLHLHPEVNADVIVNVVGEEV</sequence>
<evidence type="ECO:0000256" key="1">
    <source>
        <dbReference type="ARBA" id="ARBA00010605"/>
    </source>
</evidence>
<dbReference type="SUPFAM" id="SSF55658">
    <property type="entry name" value="L9 N-domain-like"/>
    <property type="match status" value="1"/>
</dbReference>
<dbReference type="RefSeq" id="WP_088920023.1">
    <property type="nucleotide sequence ID" value="NZ_CP018632.1"/>
</dbReference>
<dbReference type="PROSITE" id="PS00651">
    <property type="entry name" value="RIBOSOMAL_L9"/>
    <property type="match status" value="1"/>
</dbReference>
<dbReference type="Pfam" id="PF03948">
    <property type="entry name" value="Ribosomal_L9_C"/>
    <property type="match status" value="1"/>
</dbReference>
<keyword evidence="2 7" id="KW-0699">rRNA-binding</keyword>
<dbReference type="Gene3D" id="3.10.430.100">
    <property type="entry name" value="Ribosomal protein L9, C-terminal domain"/>
    <property type="match status" value="1"/>
</dbReference>
<dbReference type="InterPro" id="IPR036791">
    <property type="entry name" value="Ribosomal_bL9_C_sf"/>
</dbReference>
<dbReference type="Pfam" id="PF01281">
    <property type="entry name" value="Ribosomal_L9_N"/>
    <property type="match status" value="1"/>
</dbReference>
<dbReference type="SUPFAM" id="SSF55653">
    <property type="entry name" value="Ribosomal protein L9 C-domain"/>
    <property type="match status" value="1"/>
</dbReference>
<evidence type="ECO:0000313" key="9">
    <source>
        <dbReference type="EMBL" id="ASJ75066.1"/>
    </source>
</evidence>
<evidence type="ECO:0000256" key="4">
    <source>
        <dbReference type="ARBA" id="ARBA00022980"/>
    </source>
</evidence>
<dbReference type="PANTHER" id="PTHR21368">
    <property type="entry name" value="50S RIBOSOMAL PROTEIN L9"/>
    <property type="match status" value="1"/>
</dbReference>
<dbReference type="Proteomes" id="UP000250079">
    <property type="component" value="Chromosome"/>
</dbReference>
<evidence type="ECO:0000256" key="7">
    <source>
        <dbReference type="HAMAP-Rule" id="MF_00503"/>
    </source>
</evidence>
<evidence type="ECO:0000256" key="3">
    <source>
        <dbReference type="ARBA" id="ARBA00022884"/>
    </source>
</evidence>
<evidence type="ECO:0000256" key="2">
    <source>
        <dbReference type="ARBA" id="ARBA00022730"/>
    </source>
</evidence>
<dbReference type="Gene3D" id="3.40.5.10">
    <property type="entry name" value="Ribosomal protein L9, N-terminal domain"/>
    <property type="match status" value="1"/>
</dbReference>
<dbReference type="GO" id="GO:0005840">
    <property type="term" value="C:ribosome"/>
    <property type="evidence" value="ECO:0007669"/>
    <property type="project" value="UniProtKB-KW"/>
</dbReference>
<dbReference type="HAMAP" id="MF_00503">
    <property type="entry name" value="Ribosomal_bL9"/>
    <property type="match status" value="1"/>
</dbReference>
<dbReference type="InterPro" id="IPR020069">
    <property type="entry name" value="Ribosomal_bL9_C"/>
</dbReference>
<proteinExistence type="inferred from homology"/>
<organism evidence="9 10">
    <name type="scientific">Granulosicoccus antarcticus IMCC3135</name>
    <dbReference type="NCBI Taxonomy" id="1192854"/>
    <lineage>
        <taxon>Bacteria</taxon>
        <taxon>Pseudomonadati</taxon>
        <taxon>Pseudomonadota</taxon>
        <taxon>Gammaproteobacteria</taxon>
        <taxon>Chromatiales</taxon>
        <taxon>Granulosicoccaceae</taxon>
        <taxon>Granulosicoccus</taxon>
    </lineage>
</organism>
<dbReference type="GO" id="GO:1990904">
    <property type="term" value="C:ribonucleoprotein complex"/>
    <property type="evidence" value="ECO:0007669"/>
    <property type="project" value="UniProtKB-KW"/>
</dbReference>
<dbReference type="InterPro" id="IPR020070">
    <property type="entry name" value="Ribosomal_bL9_N"/>
</dbReference>
<dbReference type="InterPro" id="IPR009027">
    <property type="entry name" value="Ribosomal_bL9/RNase_H1_N"/>
</dbReference>
<dbReference type="NCBIfam" id="TIGR00158">
    <property type="entry name" value="L9"/>
    <property type="match status" value="1"/>
</dbReference>
<accession>A0A2Z2NU87</accession>
<evidence type="ECO:0000259" key="8">
    <source>
        <dbReference type="PROSITE" id="PS00651"/>
    </source>
</evidence>
<name>A0A2Z2NU87_9GAMM</name>
<dbReference type="AlphaFoldDB" id="A0A2Z2NU87"/>
<keyword evidence="3 7" id="KW-0694">RNA-binding</keyword>
<evidence type="ECO:0000313" key="10">
    <source>
        <dbReference type="Proteomes" id="UP000250079"/>
    </source>
</evidence>
<dbReference type="InterPro" id="IPR000244">
    <property type="entry name" value="Ribosomal_bL9"/>
</dbReference>
<dbReference type="KEGG" id="gai:IMCC3135_25010"/>
<keyword evidence="10" id="KW-1185">Reference proteome</keyword>
<feature type="domain" description="Ribosomal protein L9" evidence="8">
    <location>
        <begin position="13"/>
        <end position="40"/>
    </location>
</feature>
<dbReference type="GO" id="GO:0006412">
    <property type="term" value="P:translation"/>
    <property type="evidence" value="ECO:0007669"/>
    <property type="project" value="UniProtKB-UniRule"/>
</dbReference>
<comment type="similarity">
    <text evidence="1 7">Belongs to the bacterial ribosomal protein bL9 family.</text>
</comment>
<comment type="function">
    <text evidence="7">Binds to the 23S rRNA.</text>
</comment>
<evidence type="ECO:0000256" key="6">
    <source>
        <dbReference type="ARBA" id="ARBA00035292"/>
    </source>
</evidence>
<protein>
    <recommendedName>
        <fullName evidence="6 7">Large ribosomal subunit protein bL9</fullName>
    </recommendedName>
</protein>